<gene>
    <name evidence="2" type="ORF">HINF_LOCUS39655</name>
    <name evidence="3" type="ORF">HINF_LOCUS6826</name>
</gene>
<keyword evidence="4" id="KW-1185">Reference proteome</keyword>
<name>A0AA86QHY5_9EUKA</name>
<evidence type="ECO:0000313" key="2">
    <source>
        <dbReference type="EMBL" id="CAI9952010.1"/>
    </source>
</evidence>
<accession>A0AA86QHY5</accession>
<evidence type="ECO:0000313" key="3">
    <source>
        <dbReference type="EMBL" id="CAL5981803.1"/>
    </source>
</evidence>
<proteinExistence type="predicted"/>
<feature type="coiled-coil region" evidence="1">
    <location>
        <begin position="23"/>
        <end position="53"/>
    </location>
</feature>
<sequence>MQHYLFHDAAQFMKIYSYSKIPIKQENLRQKQIERQQLKLQREVQEAQKAQAQGVFGQSMQKILVKTYIKDNYSNTNYKYFVNNEQNLIDCGINTAKRMDSQTWVHAVLFKGAHSFNDWNSPCNQNIINVNQYNSQERKKLDINIQLQLNLRLTGDIYSGGPRNAFELGRRMKFII</sequence>
<protein>
    <submittedName>
        <fullName evidence="3">Hypothetical_protein</fullName>
    </submittedName>
</protein>
<comment type="caution">
    <text evidence="2">The sequence shown here is derived from an EMBL/GenBank/DDBJ whole genome shotgun (WGS) entry which is preliminary data.</text>
</comment>
<dbReference type="Proteomes" id="UP001642409">
    <property type="component" value="Unassembled WGS sequence"/>
</dbReference>
<organism evidence="2">
    <name type="scientific">Hexamita inflata</name>
    <dbReference type="NCBI Taxonomy" id="28002"/>
    <lineage>
        <taxon>Eukaryota</taxon>
        <taxon>Metamonada</taxon>
        <taxon>Diplomonadida</taxon>
        <taxon>Hexamitidae</taxon>
        <taxon>Hexamitinae</taxon>
        <taxon>Hexamita</taxon>
    </lineage>
</organism>
<reference evidence="2" key="1">
    <citation type="submission" date="2023-06" db="EMBL/GenBank/DDBJ databases">
        <authorList>
            <person name="Kurt Z."/>
        </authorList>
    </citation>
    <scope>NUCLEOTIDE SEQUENCE</scope>
</reference>
<dbReference type="AlphaFoldDB" id="A0AA86QHY5"/>
<reference evidence="3 4" key="2">
    <citation type="submission" date="2024-07" db="EMBL/GenBank/DDBJ databases">
        <authorList>
            <person name="Akdeniz Z."/>
        </authorList>
    </citation>
    <scope>NUCLEOTIDE SEQUENCE [LARGE SCALE GENOMIC DNA]</scope>
</reference>
<evidence type="ECO:0000313" key="4">
    <source>
        <dbReference type="Proteomes" id="UP001642409"/>
    </source>
</evidence>
<dbReference type="EMBL" id="CAXDID020000014">
    <property type="protein sequence ID" value="CAL5981803.1"/>
    <property type="molecule type" value="Genomic_DNA"/>
</dbReference>
<dbReference type="EMBL" id="CATOUU010000831">
    <property type="protein sequence ID" value="CAI9952010.1"/>
    <property type="molecule type" value="Genomic_DNA"/>
</dbReference>
<evidence type="ECO:0000256" key="1">
    <source>
        <dbReference type="SAM" id="Coils"/>
    </source>
</evidence>
<keyword evidence="1" id="KW-0175">Coiled coil</keyword>